<sequence length="107" mass="11817">TQEEVTSLQRALADAMKRVELTHSTLTTNHISATARLSEANNSLEAELQELEGVNRRLVDRQEALLTLQGAVIDLWSFCQDDPSIKQKAAERKEGAKGAHPGAFRHP</sequence>
<keyword evidence="1" id="KW-0175">Coiled coil</keyword>
<organism evidence="3 4">
    <name type="scientific">Dunaliella salina</name>
    <name type="common">Green alga</name>
    <name type="synonym">Protococcus salinus</name>
    <dbReference type="NCBI Taxonomy" id="3046"/>
    <lineage>
        <taxon>Eukaryota</taxon>
        <taxon>Viridiplantae</taxon>
        <taxon>Chlorophyta</taxon>
        <taxon>core chlorophytes</taxon>
        <taxon>Chlorophyceae</taxon>
        <taxon>CS clade</taxon>
        <taxon>Chlamydomonadales</taxon>
        <taxon>Dunaliellaceae</taxon>
        <taxon>Dunaliella</taxon>
    </lineage>
</organism>
<reference evidence="3" key="1">
    <citation type="submission" date="2017-08" db="EMBL/GenBank/DDBJ databases">
        <authorList>
            <person name="Polle J.E."/>
            <person name="Barry K."/>
            <person name="Cushman J."/>
            <person name="Schmutz J."/>
            <person name="Tran D."/>
            <person name="Hathwaick L.T."/>
            <person name="Yim W.C."/>
            <person name="Jenkins J."/>
            <person name="Mckie-Krisberg Z.M."/>
            <person name="Prochnik S."/>
            <person name="Lindquist E."/>
            <person name="Dockter R.B."/>
            <person name="Adam C."/>
            <person name="Molina H."/>
            <person name="Bunkerborg J."/>
            <person name="Jin E."/>
            <person name="Buchheim M."/>
            <person name="Magnuson J."/>
        </authorList>
    </citation>
    <scope>NUCLEOTIDE SEQUENCE</scope>
    <source>
        <strain evidence="3">CCAP 19/18</strain>
    </source>
</reference>
<gene>
    <name evidence="3" type="ORF">DUNSADRAFT_6638</name>
</gene>
<name>A0ABQ7FTQ6_DUNSA</name>
<evidence type="ECO:0000313" key="3">
    <source>
        <dbReference type="EMBL" id="KAF5825828.1"/>
    </source>
</evidence>
<evidence type="ECO:0000256" key="2">
    <source>
        <dbReference type="SAM" id="MobiDB-lite"/>
    </source>
</evidence>
<evidence type="ECO:0000313" key="4">
    <source>
        <dbReference type="Proteomes" id="UP000815325"/>
    </source>
</evidence>
<dbReference type="EMBL" id="MU071897">
    <property type="protein sequence ID" value="KAF5825828.1"/>
    <property type="molecule type" value="Genomic_DNA"/>
</dbReference>
<protein>
    <submittedName>
        <fullName evidence="3">Uncharacterized protein</fullName>
    </submittedName>
</protein>
<comment type="caution">
    <text evidence="3">The sequence shown here is derived from an EMBL/GenBank/DDBJ whole genome shotgun (WGS) entry which is preliminary data.</text>
</comment>
<accession>A0ABQ7FTQ6</accession>
<evidence type="ECO:0000256" key="1">
    <source>
        <dbReference type="SAM" id="Coils"/>
    </source>
</evidence>
<dbReference type="Proteomes" id="UP000815325">
    <property type="component" value="Unassembled WGS sequence"/>
</dbReference>
<feature type="region of interest" description="Disordered" evidence="2">
    <location>
        <begin position="87"/>
        <end position="107"/>
    </location>
</feature>
<keyword evidence="4" id="KW-1185">Reference proteome</keyword>
<feature type="coiled-coil region" evidence="1">
    <location>
        <begin position="34"/>
        <end position="61"/>
    </location>
</feature>
<feature type="non-terminal residue" evidence="3">
    <location>
        <position position="1"/>
    </location>
</feature>
<proteinExistence type="predicted"/>
<feature type="compositionally biased region" description="Basic and acidic residues" evidence="2">
    <location>
        <begin position="87"/>
        <end position="97"/>
    </location>
</feature>